<feature type="domain" description="DUF6604" evidence="2">
    <location>
        <begin position="8"/>
        <end position="271"/>
    </location>
</feature>
<feature type="compositionally biased region" description="Basic and acidic residues" evidence="1">
    <location>
        <begin position="553"/>
        <end position="562"/>
    </location>
</feature>
<dbReference type="InterPro" id="IPR046539">
    <property type="entry name" value="DUF6604"/>
</dbReference>
<reference evidence="3 4" key="1">
    <citation type="submission" date="2020-03" db="EMBL/GenBank/DDBJ databases">
        <title>Draft Genome Sequence of Cudoniella acicularis.</title>
        <authorList>
            <person name="Buettner E."/>
            <person name="Kellner H."/>
        </authorList>
    </citation>
    <scope>NUCLEOTIDE SEQUENCE [LARGE SCALE GENOMIC DNA]</scope>
    <source>
        <strain evidence="3 4">DSM 108380</strain>
    </source>
</reference>
<feature type="region of interest" description="Disordered" evidence="1">
    <location>
        <begin position="521"/>
        <end position="562"/>
    </location>
</feature>
<comment type="caution">
    <text evidence="3">The sequence shown here is derived from an EMBL/GenBank/DDBJ whole genome shotgun (WGS) entry which is preliminary data.</text>
</comment>
<dbReference type="Proteomes" id="UP000566819">
    <property type="component" value="Unassembled WGS sequence"/>
</dbReference>
<protein>
    <recommendedName>
        <fullName evidence="2">DUF6604 domain-containing protein</fullName>
    </recommendedName>
</protein>
<evidence type="ECO:0000256" key="1">
    <source>
        <dbReference type="SAM" id="MobiDB-lite"/>
    </source>
</evidence>
<feature type="compositionally biased region" description="Low complexity" evidence="1">
    <location>
        <begin position="530"/>
        <end position="540"/>
    </location>
</feature>
<sequence length="918" mass="105234">MRLLGPPWLSRAAIAVGYKVPERCTNPPSKPFTQATPTNPTKKNRQKGKARKLTREAAKNQQEIETPPTIRYTITSRNLLEQAQAVAGRVEVPDGLRKVLKRAIEARQRCAQWFQTSKVENQYSNEGHQHFISVLEQTLEILGPGKETPSAADVKEKTKGKKRQVDEASDALWEELRNRFQSLAVQETPDADENEEVLDESADYSYELEEESEETKMSLMIFCFFEDMHRVQDFLHSIWRGFKAGDVNLMTASLITNAAVDVVRQNEEEILAAAPNLFSKKRSYDTIAIVIFYADAFSQGQDPEAKMKSNEFLRPTPFDDFIYLSTAKILMKFDYLSAMQPKSPDYPLPSFPLRAGFVSRPDLLGTPYMDKKEEEDTLLSQLLIDLDLYDTFGKETREHGLIENFAPAEDELSFGLRKLRKEGVISVWLVFAARIFLDLQDILGKDIIQGRQELRAIAGNIDTVVKSTGVFSPTGDAICWLQKEDRYVKKLSEINHFWVINFDFKTLRHMMWDNANISKPDWGKMGSDAPSPNTSTSNTTMKPDNKPTAYTEDDQRRAKQADLRGVKLPFDPAFANMKTTMYKFPPGYDGPVGKDTIGNMLRKDFGIGDELVLPEHEENARNLNLRMIKPNKNPEYIVTNNPTYCGLLALNLVIVNEHAGLLLTNYHTVTTLVAHLYCEARRSELLADKWPEMDQMIEMHMDIMFAGKLPRSANEAYIRFQKLMGLSTTRRPNFHQRGLPYKEPQYKALPFSDAMRPFFDLEAPFHASLGHLEALVQSEREKIHHESKHKRRNARRKLTPLQFLMQLIDFVPSQIPKIQFDYITLTKTSYMFIRRFRSEIRRNLDIDYPIISHDDSIQPLYPDMVLKILQEGKEFQNTTRQRDQPEPQSPQMEVVARVFKAYFDIKARVAAATAITAA</sequence>
<accession>A0A8H4W384</accession>
<dbReference type="Pfam" id="PF20253">
    <property type="entry name" value="DUF6604"/>
    <property type="match status" value="1"/>
</dbReference>
<dbReference type="PANTHER" id="PTHR38795">
    <property type="entry name" value="DUF6604 DOMAIN-CONTAINING PROTEIN"/>
    <property type="match status" value="1"/>
</dbReference>
<proteinExistence type="predicted"/>
<evidence type="ECO:0000313" key="4">
    <source>
        <dbReference type="Proteomes" id="UP000566819"/>
    </source>
</evidence>
<dbReference type="EMBL" id="JAAMPI010000688">
    <property type="protein sequence ID" value="KAF4629354.1"/>
    <property type="molecule type" value="Genomic_DNA"/>
</dbReference>
<organism evidence="3 4">
    <name type="scientific">Cudoniella acicularis</name>
    <dbReference type="NCBI Taxonomy" id="354080"/>
    <lineage>
        <taxon>Eukaryota</taxon>
        <taxon>Fungi</taxon>
        <taxon>Dikarya</taxon>
        <taxon>Ascomycota</taxon>
        <taxon>Pezizomycotina</taxon>
        <taxon>Leotiomycetes</taxon>
        <taxon>Helotiales</taxon>
        <taxon>Tricladiaceae</taxon>
        <taxon>Cudoniella</taxon>
    </lineage>
</organism>
<name>A0A8H4W384_9HELO</name>
<feature type="compositionally biased region" description="Polar residues" evidence="1">
    <location>
        <begin position="31"/>
        <end position="41"/>
    </location>
</feature>
<dbReference type="PANTHER" id="PTHR38795:SF1">
    <property type="entry name" value="DUF6604 DOMAIN-CONTAINING PROTEIN"/>
    <property type="match status" value="1"/>
</dbReference>
<keyword evidence="4" id="KW-1185">Reference proteome</keyword>
<feature type="region of interest" description="Disordered" evidence="1">
    <location>
        <begin position="21"/>
        <end position="62"/>
    </location>
</feature>
<evidence type="ECO:0000313" key="3">
    <source>
        <dbReference type="EMBL" id="KAF4629354.1"/>
    </source>
</evidence>
<dbReference type="AlphaFoldDB" id="A0A8H4W384"/>
<evidence type="ECO:0000259" key="2">
    <source>
        <dbReference type="Pfam" id="PF20253"/>
    </source>
</evidence>
<gene>
    <name evidence="3" type="ORF">G7Y89_g8792</name>
</gene>
<dbReference type="OrthoDB" id="5238236at2759"/>
<feature type="compositionally biased region" description="Basic residues" evidence="1">
    <location>
        <begin position="42"/>
        <end position="52"/>
    </location>
</feature>